<name>A0ABW3N5I9_9FLAO</name>
<dbReference type="Gene3D" id="3.40.50.2000">
    <property type="entry name" value="Glycogen Phosphorylase B"/>
    <property type="match status" value="1"/>
</dbReference>
<organism evidence="2 3">
    <name type="scientific">Winogradskyella litorisediminis</name>
    <dbReference type="NCBI Taxonomy" id="1156618"/>
    <lineage>
        <taxon>Bacteria</taxon>
        <taxon>Pseudomonadati</taxon>
        <taxon>Bacteroidota</taxon>
        <taxon>Flavobacteriia</taxon>
        <taxon>Flavobacteriales</taxon>
        <taxon>Flavobacteriaceae</taxon>
        <taxon>Winogradskyella</taxon>
    </lineage>
</organism>
<dbReference type="Proteomes" id="UP001597013">
    <property type="component" value="Unassembled WGS sequence"/>
</dbReference>
<feature type="domain" description="Glycosyl transferase family 28 C-terminal" evidence="1">
    <location>
        <begin position="243"/>
        <end position="342"/>
    </location>
</feature>
<dbReference type="Pfam" id="PF04101">
    <property type="entry name" value="Glyco_tran_28_C"/>
    <property type="match status" value="1"/>
</dbReference>
<dbReference type="InterPro" id="IPR007235">
    <property type="entry name" value="Glyco_trans_28_C"/>
</dbReference>
<protein>
    <submittedName>
        <fullName evidence="2">Glycosyltransferase</fullName>
    </submittedName>
</protein>
<accession>A0ABW3N5I9</accession>
<comment type="caution">
    <text evidence="2">The sequence shown here is derived from an EMBL/GenBank/DDBJ whole genome shotgun (WGS) entry which is preliminary data.</text>
</comment>
<gene>
    <name evidence="2" type="ORF">ACFQ1Q_06790</name>
</gene>
<keyword evidence="3" id="KW-1185">Reference proteome</keyword>
<dbReference type="RefSeq" id="WP_386129261.1">
    <property type="nucleotide sequence ID" value="NZ_JBHTJL010000009.1"/>
</dbReference>
<evidence type="ECO:0000313" key="2">
    <source>
        <dbReference type="EMBL" id="MFD1062949.1"/>
    </source>
</evidence>
<sequence>MAITAESSSNYNHKMTTNPEQKRILVAPLHWGLGHATRCIPIIKALLEHNFEPIIASDGAALDLLKKEFPILKFFELPSYNISYPKNEKHLKWHFLKSIPHFLKTIKREKAVVKKIVETEKLTGIISDNRFGVWHNEIPCVYITHQINVLSGNTTWLTSKIHQNIIAKFDECWIPDFESKPNLSGKLGHPKAKFPNLKYIGPLSRFHREMSEETIDKLVILSGPEPQRSILEGKLISLLKSKKENIVIVRGIVEEEQNITEIKNIKLYNFMTSIELESTIIKSKLVISRSGYTTIMDLAKLKKKAIFIPTPGQFEQLYLAEYFLKLKIIPSFLQDNITAKDLEWNPNFSGFKFKESVIDFENLFSLF</sequence>
<dbReference type="SUPFAM" id="SSF53756">
    <property type="entry name" value="UDP-Glycosyltransferase/glycogen phosphorylase"/>
    <property type="match status" value="1"/>
</dbReference>
<dbReference type="EMBL" id="JBHTJL010000009">
    <property type="protein sequence ID" value="MFD1062949.1"/>
    <property type="molecule type" value="Genomic_DNA"/>
</dbReference>
<evidence type="ECO:0000313" key="3">
    <source>
        <dbReference type="Proteomes" id="UP001597013"/>
    </source>
</evidence>
<reference evidence="3" key="1">
    <citation type="journal article" date="2019" name="Int. J. Syst. Evol. Microbiol.">
        <title>The Global Catalogue of Microorganisms (GCM) 10K type strain sequencing project: providing services to taxonomists for standard genome sequencing and annotation.</title>
        <authorList>
            <consortium name="The Broad Institute Genomics Platform"/>
            <consortium name="The Broad Institute Genome Sequencing Center for Infectious Disease"/>
            <person name="Wu L."/>
            <person name="Ma J."/>
        </authorList>
    </citation>
    <scope>NUCLEOTIDE SEQUENCE [LARGE SCALE GENOMIC DNA]</scope>
    <source>
        <strain evidence="3">CCUG 62215</strain>
    </source>
</reference>
<proteinExistence type="predicted"/>
<evidence type="ECO:0000259" key="1">
    <source>
        <dbReference type="Pfam" id="PF04101"/>
    </source>
</evidence>